<protein>
    <submittedName>
        <fullName evidence="3">Hypothetical_protein</fullName>
    </submittedName>
</protein>
<dbReference type="Proteomes" id="UP001642409">
    <property type="component" value="Unassembled WGS sequence"/>
</dbReference>
<comment type="caution">
    <text evidence="2">The sequence shown here is derived from an EMBL/GenBank/DDBJ whole genome shotgun (WGS) entry which is preliminary data.</text>
</comment>
<keyword evidence="1" id="KW-0812">Transmembrane</keyword>
<gene>
    <name evidence="3" type="ORF">HINF_LOCUS47967</name>
    <name evidence="2" type="ORF">HINF_LOCUS9203</name>
</gene>
<proteinExistence type="predicted"/>
<evidence type="ECO:0000256" key="1">
    <source>
        <dbReference type="SAM" id="Phobius"/>
    </source>
</evidence>
<keyword evidence="4" id="KW-1185">Reference proteome</keyword>
<evidence type="ECO:0000313" key="4">
    <source>
        <dbReference type="Proteomes" id="UP001642409"/>
    </source>
</evidence>
<feature type="transmembrane region" description="Helical" evidence="1">
    <location>
        <begin position="48"/>
        <end position="70"/>
    </location>
</feature>
<sequence>MALGLIFYIFNKCICDTTQLCPECGWNLFLHSWVLKQERSLKETNKQVIAIAVCVPLAVIFICVIIVLAVKSHLKKKIISVVMPITIDTIQIPLEIIPAEEVEREDVQQ</sequence>
<name>A0AA86NM61_9EUKA</name>
<accession>A0AA86NM61</accession>
<reference evidence="2" key="1">
    <citation type="submission" date="2023-06" db="EMBL/GenBank/DDBJ databases">
        <authorList>
            <person name="Kurt Z."/>
        </authorList>
    </citation>
    <scope>NUCLEOTIDE SEQUENCE</scope>
</reference>
<keyword evidence="1" id="KW-0472">Membrane</keyword>
<keyword evidence="1" id="KW-1133">Transmembrane helix</keyword>
<dbReference type="AlphaFoldDB" id="A0AA86NM61"/>
<evidence type="ECO:0000313" key="2">
    <source>
        <dbReference type="EMBL" id="CAI9921558.1"/>
    </source>
</evidence>
<dbReference type="EMBL" id="CAXDID020000218">
    <property type="protein sequence ID" value="CAL6058077.1"/>
    <property type="molecule type" value="Genomic_DNA"/>
</dbReference>
<dbReference type="EMBL" id="CATOUU010000226">
    <property type="protein sequence ID" value="CAI9921558.1"/>
    <property type="molecule type" value="Genomic_DNA"/>
</dbReference>
<reference evidence="3 4" key="2">
    <citation type="submission" date="2024-07" db="EMBL/GenBank/DDBJ databases">
        <authorList>
            <person name="Akdeniz Z."/>
        </authorList>
    </citation>
    <scope>NUCLEOTIDE SEQUENCE [LARGE SCALE GENOMIC DNA]</scope>
</reference>
<organism evidence="2">
    <name type="scientific">Hexamita inflata</name>
    <dbReference type="NCBI Taxonomy" id="28002"/>
    <lineage>
        <taxon>Eukaryota</taxon>
        <taxon>Metamonada</taxon>
        <taxon>Diplomonadida</taxon>
        <taxon>Hexamitidae</taxon>
        <taxon>Hexamitinae</taxon>
        <taxon>Hexamita</taxon>
    </lineage>
</organism>
<evidence type="ECO:0000313" key="3">
    <source>
        <dbReference type="EMBL" id="CAL6058077.1"/>
    </source>
</evidence>